<evidence type="ECO:0008006" key="7">
    <source>
        <dbReference type="Google" id="ProtNLM"/>
    </source>
</evidence>
<dbReference type="GO" id="GO:0003723">
    <property type="term" value="F:RNA binding"/>
    <property type="evidence" value="ECO:0007669"/>
    <property type="project" value="TreeGrafter"/>
</dbReference>
<protein>
    <recommendedName>
        <fullName evidence="7">40S ribosomal protein S16</fullName>
    </recommendedName>
</protein>
<dbReference type="InterPro" id="IPR020568">
    <property type="entry name" value="Ribosomal_Su5_D2-typ_SF"/>
</dbReference>
<dbReference type="SUPFAM" id="SSF53474">
    <property type="entry name" value="alpha/beta-Hydrolases"/>
    <property type="match status" value="1"/>
</dbReference>
<dbReference type="Gene3D" id="3.30.230.10">
    <property type="match status" value="1"/>
</dbReference>
<keyword evidence="3 4" id="KW-0687">Ribonucleoprotein</keyword>
<dbReference type="PANTHER" id="PTHR21569">
    <property type="entry name" value="RIBOSOMAL PROTEIN S9"/>
    <property type="match status" value="1"/>
</dbReference>
<sequence>MAIANELVTELETLIRVYKDGSVERCQAPIVPPSLQDPETGVSSKDITISANPPISARIYLPNLSDPSPQKLPVLVYFHGGGFCIESAFNLTETTFTNSLSRAAAHPAALTPTMAAPTPAVESVQCFGRKKTAVAVTYCKRGKGLIKINGCPIELVEPEILRLKAVEPILLFGRHRFNGVDMRIRVKGGGHTSQIYAIRQSIAKALVAYYQKFVDEQQKKEIKDILVRYDRALLVADPRRCEPKKFGGRGARARFQKSYR</sequence>
<dbReference type="GO" id="GO:0022627">
    <property type="term" value="C:cytosolic small ribosomal subunit"/>
    <property type="evidence" value="ECO:0007669"/>
    <property type="project" value="TreeGrafter"/>
</dbReference>
<evidence type="ECO:0000313" key="5">
    <source>
        <dbReference type="EMBL" id="GKV42777.1"/>
    </source>
</evidence>
<dbReference type="EMBL" id="BPVZ01000161">
    <property type="protein sequence ID" value="GKV42777.1"/>
    <property type="molecule type" value="Genomic_DNA"/>
</dbReference>
<dbReference type="SUPFAM" id="SSF54211">
    <property type="entry name" value="Ribosomal protein S5 domain 2-like"/>
    <property type="match status" value="1"/>
</dbReference>
<dbReference type="Proteomes" id="UP001054252">
    <property type="component" value="Unassembled WGS sequence"/>
</dbReference>
<dbReference type="InterPro" id="IPR020574">
    <property type="entry name" value="Ribosomal_uS9_CS"/>
</dbReference>
<evidence type="ECO:0000313" key="6">
    <source>
        <dbReference type="Proteomes" id="UP001054252"/>
    </source>
</evidence>
<gene>
    <name evidence="5" type="ORF">SLEP1_g50145</name>
</gene>
<keyword evidence="6" id="KW-1185">Reference proteome</keyword>
<evidence type="ECO:0000256" key="4">
    <source>
        <dbReference type="RuleBase" id="RU003815"/>
    </source>
</evidence>
<evidence type="ECO:0000256" key="1">
    <source>
        <dbReference type="ARBA" id="ARBA00005251"/>
    </source>
</evidence>
<reference evidence="5 6" key="1">
    <citation type="journal article" date="2021" name="Commun. Biol.">
        <title>The genome of Shorea leprosula (Dipterocarpaceae) highlights the ecological relevance of drought in aseasonal tropical rainforests.</title>
        <authorList>
            <person name="Ng K.K.S."/>
            <person name="Kobayashi M.J."/>
            <person name="Fawcett J.A."/>
            <person name="Hatakeyama M."/>
            <person name="Paape T."/>
            <person name="Ng C.H."/>
            <person name="Ang C.C."/>
            <person name="Tnah L.H."/>
            <person name="Lee C.T."/>
            <person name="Nishiyama T."/>
            <person name="Sese J."/>
            <person name="O'Brien M.J."/>
            <person name="Copetti D."/>
            <person name="Mohd Noor M.I."/>
            <person name="Ong R.C."/>
            <person name="Putra M."/>
            <person name="Sireger I.Z."/>
            <person name="Indrioko S."/>
            <person name="Kosugi Y."/>
            <person name="Izuno A."/>
            <person name="Isagi Y."/>
            <person name="Lee S.L."/>
            <person name="Shimizu K.K."/>
        </authorList>
    </citation>
    <scope>NUCLEOTIDE SEQUENCE [LARGE SCALE GENOMIC DNA]</scope>
    <source>
        <strain evidence="5">214</strain>
    </source>
</reference>
<dbReference type="InterPro" id="IPR014721">
    <property type="entry name" value="Ribsml_uS5_D2-typ_fold_subgr"/>
</dbReference>
<dbReference type="Gene3D" id="3.40.50.1820">
    <property type="entry name" value="alpha/beta hydrolase"/>
    <property type="match status" value="1"/>
</dbReference>
<accession>A0AAV5M2E9</accession>
<name>A0AAV5M2E9_9ROSI</name>
<comment type="similarity">
    <text evidence="1 4">Belongs to the universal ribosomal protein uS9 family.</text>
</comment>
<dbReference type="InterPro" id="IPR029058">
    <property type="entry name" value="AB_hydrolase_fold"/>
</dbReference>
<comment type="caution">
    <text evidence="5">The sequence shown here is derived from an EMBL/GenBank/DDBJ whole genome shotgun (WGS) entry which is preliminary data.</text>
</comment>
<dbReference type="InterPro" id="IPR000754">
    <property type="entry name" value="Ribosomal_uS9"/>
</dbReference>
<dbReference type="Pfam" id="PF00380">
    <property type="entry name" value="Ribosomal_S9"/>
    <property type="match status" value="1"/>
</dbReference>
<dbReference type="GO" id="GO:0003735">
    <property type="term" value="F:structural constituent of ribosome"/>
    <property type="evidence" value="ECO:0007669"/>
    <property type="project" value="InterPro"/>
</dbReference>
<proteinExistence type="inferred from homology"/>
<evidence type="ECO:0000256" key="2">
    <source>
        <dbReference type="ARBA" id="ARBA00022980"/>
    </source>
</evidence>
<evidence type="ECO:0000256" key="3">
    <source>
        <dbReference type="ARBA" id="ARBA00023274"/>
    </source>
</evidence>
<dbReference type="PROSITE" id="PS00360">
    <property type="entry name" value="RIBOSOMAL_S9"/>
    <property type="match status" value="1"/>
</dbReference>
<organism evidence="5 6">
    <name type="scientific">Rubroshorea leprosula</name>
    <dbReference type="NCBI Taxonomy" id="152421"/>
    <lineage>
        <taxon>Eukaryota</taxon>
        <taxon>Viridiplantae</taxon>
        <taxon>Streptophyta</taxon>
        <taxon>Embryophyta</taxon>
        <taxon>Tracheophyta</taxon>
        <taxon>Spermatophyta</taxon>
        <taxon>Magnoliopsida</taxon>
        <taxon>eudicotyledons</taxon>
        <taxon>Gunneridae</taxon>
        <taxon>Pentapetalae</taxon>
        <taxon>rosids</taxon>
        <taxon>malvids</taxon>
        <taxon>Malvales</taxon>
        <taxon>Dipterocarpaceae</taxon>
        <taxon>Rubroshorea</taxon>
    </lineage>
</organism>
<dbReference type="FunFam" id="3.30.230.10:FF:000007">
    <property type="entry name" value="40S ribosomal protein S16"/>
    <property type="match status" value="1"/>
</dbReference>
<keyword evidence="2 4" id="KW-0689">Ribosomal protein</keyword>
<dbReference type="AlphaFoldDB" id="A0AAV5M2E9"/>
<dbReference type="GO" id="GO:0000462">
    <property type="term" value="P:maturation of SSU-rRNA from tricistronic rRNA transcript (SSU-rRNA, 5.8S rRNA, LSU-rRNA)"/>
    <property type="evidence" value="ECO:0007669"/>
    <property type="project" value="TreeGrafter"/>
</dbReference>
<dbReference type="GO" id="GO:0006412">
    <property type="term" value="P:translation"/>
    <property type="evidence" value="ECO:0007669"/>
    <property type="project" value="InterPro"/>
</dbReference>
<dbReference type="PANTHER" id="PTHR21569:SF16">
    <property type="entry name" value="RIBOSOMAL PROTEIN S16"/>
    <property type="match status" value="1"/>
</dbReference>